<dbReference type="InterPro" id="IPR011642">
    <property type="entry name" value="Gate_dom"/>
</dbReference>
<dbReference type="InterPro" id="IPR041069">
    <property type="entry name" value="FeoB_Cyto"/>
</dbReference>
<dbReference type="InterPro" id="IPR027417">
    <property type="entry name" value="P-loop_NTPase"/>
</dbReference>
<evidence type="ECO:0000256" key="6">
    <source>
        <dbReference type="ARBA" id="ARBA00022519"/>
    </source>
</evidence>
<feature type="transmembrane region" description="Helical" evidence="17">
    <location>
        <begin position="470"/>
        <end position="490"/>
    </location>
</feature>
<feature type="binding site" evidence="15">
    <location>
        <begin position="125"/>
        <end position="128"/>
    </location>
    <ligand>
        <name>GTP</name>
        <dbReference type="ChEBI" id="CHEBI:37565"/>
        <label>1</label>
    </ligand>
</feature>
<evidence type="ECO:0000313" key="19">
    <source>
        <dbReference type="EMBL" id="KYH30868.1"/>
    </source>
</evidence>
<dbReference type="SUPFAM" id="SSF52540">
    <property type="entry name" value="P-loop containing nucleoside triphosphate hydrolases"/>
    <property type="match status" value="1"/>
</dbReference>
<evidence type="ECO:0000259" key="18">
    <source>
        <dbReference type="PROSITE" id="PS51711"/>
    </source>
</evidence>
<keyword evidence="16" id="KW-0479">Metal-binding</keyword>
<dbReference type="CDD" id="cd01879">
    <property type="entry name" value="FeoB"/>
    <property type="match status" value="1"/>
</dbReference>
<dbReference type="InterPro" id="IPR003373">
    <property type="entry name" value="Fe2_transport_prot-B"/>
</dbReference>
<dbReference type="InterPro" id="IPR050860">
    <property type="entry name" value="FeoB_GTPase"/>
</dbReference>
<dbReference type="NCBIfam" id="TIGR00437">
    <property type="entry name" value="feoB"/>
    <property type="match status" value="1"/>
</dbReference>
<dbReference type="Pfam" id="PF07670">
    <property type="entry name" value="Gate"/>
    <property type="match status" value="2"/>
</dbReference>
<keyword evidence="9 17" id="KW-1133">Transmembrane helix</keyword>
<evidence type="ECO:0000256" key="5">
    <source>
        <dbReference type="ARBA" id="ARBA00022496"/>
    </source>
</evidence>
<feature type="transmembrane region" description="Helical" evidence="17">
    <location>
        <begin position="585"/>
        <end position="605"/>
    </location>
</feature>
<proteinExistence type="inferred from homology"/>
<dbReference type="InterPro" id="IPR030389">
    <property type="entry name" value="G_FEOB_dom"/>
</dbReference>
<protein>
    <recommendedName>
        <fullName evidence="14 17">Ferrous iron transport protein B</fullName>
    </recommendedName>
</protein>
<dbReference type="InterPro" id="IPR006073">
    <property type="entry name" value="GTP-bd"/>
</dbReference>
<evidence type="ECO:0000256" key="10">
    <source>
        <dbReference type="ARBA" id="ARBA00023004"/>
    </source>
</evidence>
<keyword evidence="8 15" id="KW-0547">Nucleotide-binding</keyword>
<feature type="binding site" evidence="15">
    <location>
        <begin position="19"/>
        <end position="26"/>
    </location>
    <ligand>
        <name>GTP</name>
        <dbReference type="ChEBI" id="CHEBI:37565"/>
        <label>1</label>
    </ligand>
</feature>
<evidence type="ECO:0000256" key="15">
    <source>
        <dbReference type="PIRSR" id="PIRSR603373-1"/>
    </source>
</evidence>
<feature type="transmembrane region" description="Helical" evidence="17">
    <location>
        <begin position="652"/>
        <end position="674"/>
    </location>
</feature>
<feature type="binding site" evidence="15">
    <location>
        <begin position="44"/>
        <end position="48"/>
    </location>
    <ligand>
        <name>GTP</name>
        <dbReference type="ChEBI" id="CHEBI:37565"/>
        <label>1</label>
    </ligand>
</feature>
<keyword evidence="5 17" id="KW-0410">Iron transport</keyword>
<feature type="transmembrane region" description="Helical" evidence="17">
    <location>
        <begin position="355"/>
        <end position="384"/>
    </location>
</feature>
<dbReference type="Pfam" id="PF02421">
    <property type="entry name" value="FeoB_N"/>
    <property type="match status" value="1"/>
</dbReference>
<comment type="caution">
    <text evidence="19">The sequence shown here is derived from an EMBL/GenBank/DDBJ whole genome shotgun (WGS) entry which is preliminary data.</text>
</comment>
<evidence type="ECO:0000256" key="9">
    <source>
        <dbReference type="ARBA" id="ARBA00022989"/>
    </source>
</evidence>
<feature type="transmembrane region" description="Helical" evidence="17">
    <location>
        <begin position="625"/>
        <end position="645"/>
    </location>
</feature>
<feature type="transmembrane region" description="Helical" evidence="17">
    <location>
        <begin position="528"/>
        <end position="547"/>
    </location>
</feature>
<dbReference type="Gene3D" id="1.10.287.1770">
    <property type="match status" value="1"/>
</dbReference>
<keyword evidence="16" id="KW-0460">Magnesium</keyword>
<keyword evidence="3 17" id="KW-0813">Transport</keyword>
<dbReference type="FunFam" id="3.40.50.300:FF:000426">
    <property type="entry name" value="Ferrous iron transport protein B"/>
    <property type="match status" value="1"/>
</dbReference>
<dbReference type="GO" id="GO:0046872">
    <property type="term" value="F:metal ion binding"/>
    <property type="evidence" value="ECO:0007669"/>
    <property type="project" value="UniProtKB-KW"/>
</dbReference>
<dbReference type="GO" id="GO:0005525">
    <property type="term" value="F:GTP binding"/>
    <property type="evidence" value="ECO:0007669"/>
    <property type="project" value="UniProtKB-KW"/>
</dbReference>
<feature type="binding site" evidence="15">
    <location>
        <begin position="154"/>
        <end position="156"/>
    </location>
    <ligand>
        <name>GTP</name>
        <dbReference type="ChEBI" id="CHEBI:37565"/>
        <label>1</label>
    </ligand>
</feature>
<evidence type="ECO:0000256" key="7">
    <source>
        <dbReference type="ARBA" id="ARBA00022692"/>
    </source>
</evidence>
<evidence type="ECO:0000256" key="16">
    <source>
        <dbReference type="PIRSR" id="PIRSR603373-2"/>
    </source>
</evidence>
<comment type="function">
    <text evidence="1 17">Probable transporter of a GTP-driven Fe(2+) uptake system.</text>
</comment>
<keyword evidence="13 17" id="KW-0472">Membrane</keyword>
<keyword evidence="20" id="KW-1185">Reference proteome</keyword>
<dbReference type="PRINTS" id="PR00326">
    <property type="entry name" value="GTP1OBG"/>
</dbReference>
<evidence type="ECO:0000256" key="4">
    <source>
        <dbReference type="ARBA" id="ARBA00022475"/>
    </source>
</evidence>
<comment type="similarity">
    <text evidence="17">Belongs to the TRAFAC class TrmE-Era-EngA-EngB-Septin-like GTPase superfamily. FeoB GTPase (TC 9.A.8) family.</text>
</comment>
<accession>A0A151AT90</accession>
<dbReference type="PANTHER" id="PTHR43185">
    <property type="entry name" value="FERROUS IRON TRANSPORT PROTEIN B"/>
    <property type="match status" value="1"/>
</dbReference>
<dbReference type="Pfam" id="PF07664">
    <property type="entry name" value="FeoB_C"/>
    <property type="match status" value="1"/>
</dbReference>
<keyword evidence="12 15" id="KW-0342">GTP-binding</keyword>
<dbReference type="GO" id="GO:0015093">
    <property type="term" value="F:ferrous iron transmembrane transporter activity"/>
    <property type="evidence" value="ECO:0007669"/>
    <property type="project" value="UniProtKB-UniRule"/>
</dbReference>
<evidence type="ECO:0000256" key="13">
    <source>
        <dbReference type="ARBA" id="ARBA00023136"/>
    </source>
</evidence>
<keyword evidence="7 17" id="KW-0812">Transmembrane</keyword>
<gene>
    <name evidence="19" type="primary">feoB_4</name>
    <name evidence="19" type="ORF">MOMUL_28390</name>
</gene>
<reference evidence="19 20" key="1">
    <citation type="submission" date="2016-02" db="EMBL/GenBank/DDBJ databases">
        <title>Genome sequence of Moorella mulderi DSM 14980.</title>
        <authorList>
            <person name="Poehlein A."/>
            <person name="Daniel R."/>
        </authorList>
    </citation>
    <scope>NUCLEOTIDE SEQUENCE [LARGE SCALE GENOMIC DNA]</scope>
    <source>
        <strain evidence="19 20">DSM 14980</strain>
    </source>
</reference>
<dbReference type="PANTHER" id="PTHR43185:SF1">
    <property type="entry name" value="FE(2+) TRANSPORTER FEOB"/>
    <property type="match status" value="1"/>
</dbReference>
<comment type="subcellular location">
    <subcellularLocation>
        <location evidence="2">Cell inner membrane</location>
        <topology evidence="2">Multi-pass membrane protein</topology>
    </subcellularLocation>
    <subcellularLocation>
        <location evidence="17">Cell membrane</location>
        <topology evidence="17">Multi-pass membrane protein</topology>
    </subcellularLocation>
</comment>
<dbReference type="PROSITE" id="PS51711">
    <property type="entry name" value="G_FEOB"/>
    <property type="match status" value="1"/>
</dbReference>
<evidence type="ECO:0000256" key="2">
    <source>
        <dbReference type="ARBA" id="ARBA00004429"/>
    </source>
</evidence>
<dbReference type="Proteomes" id="UP000075670">
    <property type="component" value="Unassembled WGS sequence"/>
</dbReference>
<evidence type="ECO:0000256" key="12">
    <source>
        <dbReference type="ARBA" id="ARBA00023134"/>
    </source>
</evidence>
<feature type="transmembrane region" description="Helical" evidence="17">
    <location>
        <begin position="404"/>
        <end position="426"/>
    </location>
</feature>
<dbReference type="Pfam" id="PF17910">
    <property type="entry name" value="FeoB_Cyto"/>
    <property type="match status" value="1"/>
</dbReference>
<keyword evidence="6" id="KW-0997">Cell inner membrane</keyword>
<feature type="binding site" evidence="16">
    <location>
        <position position="30"/>
    </location>
    <ligand>
        <name>Mg(2+)</name>
        <dbReference type="ChEBI" id="CHEBI:18420"/>
        <label>2</label>
    </ligand>
</feature>
<dbReference type="RefSeq" id="WP_062285809.1">
    <property type="nucleotide sequence ID" value="NZ_LTBC01000019.1"/>
</dbReference>
<evidence type="ECO:0000256" key="8">
    <source>
        <dbReference type="ARBA" id="ARBA00022741"/>
    </source>
</evidence>
<dbReference type="EMBL" id="LTBC01000019">
    <property type="protein sequence ID" value="KYH30868.1"/>
    <property type="molecule type" value="Genomic_DNA"/>
</dbReference>
<feature type="binding site" evidence="16">
    <location>
        <position position="33"/>
    </location>
    <ligand>
        <name>Mg(2+)</name>
        <dbReference type="ChEBI" id="CHEBI:18420"/>
        <label>2</label>
    </ligand>
</feature>
<dbReference type="Gene3D" id="3.40.50.300">
    <property type="entry name" value="P-loop containing nucleotide triphosphate hydrolases"/>
    <property type="match status" value="1"/>
</dbReference>
<organism evidence="19 20">
    <name type="scientific">Moorella mulderi DSM 14980</name>
    <dbReference type="NCBI Taxonomy" id="1122241"/>
    <lineage>
        <taxon>Bacteria</taxon>
        <taxon>Bacillati</taxon>
        <taxon>Bacillota</taxon>
        <taxon>Clostridia</taxon>
        <taxon>Neomoorellales</taxon>
        <taxon>Neomoorellaceae</taxon>
        <taxon>Neomoorella</taxon>
    </lineage>
</organism>
<dbReference type="FunFam" id="1.10.287.1770:FF:000003">
    <property type="entry name" value="Ferrous iron transport protein B"/>
    <property type="match status" value="1"/>
</dbReference>
<feature type="transmembrane region" description="Helical" evidence="17">
    <location>
        <begin position="300"/>
        <end position="318"/>
    </location>
</feature>
<feature type="transmembrane region" description="Helical" evidence="17">
    <location>
        <begin position="438"/>
        <end position="464"/>
    </location>
</feature>
<evidence type="ECO:0000256" key="14">
    <source>
        <dbReference type="NCBIfam" id="TIGR00437"/>
    </source>
</evidence>
<evidence type="ECO:0000256" key="1">
    <source>
        <dbReference type="ARBA" id="ARBA00003926"/>
    </source>
</evidence>
<sequence length="683" mass="74835">MEAVAMAKPERGKVIALVGNPNSGKTSIFNDLTGARQHVGNWPGVTVEKKEGKLSYQGQTFNIVDLPGTYSLGAYSEDELIARNFIFFDQPEAVINVVDASNLERNLYLTTQLLEMGANVVVALNMFDEARARKIEINIPRLAQALGVPVVPTVATRGEGIKELVATVAKKIQEKTCQPLKINYGTEIEKELDKLEQIIKQDADLVAKYPARWLAIKLLEDDERLQAELQKEGAKQVLEQVAKSKKQLNEILGEEAEAIIADRRYGFINGLVKEAVTRRHTLEERLTLSDKIDSIVTNRYLGLPIFLLAMWAVFQFTFKLGDPMIGWVESAFEGLTGLATGWLEALGAPQLLTSFIADGIIGGLGSVLVFIPPIFLLFLAISLLEDSGYMARAAYIMDRLMHALGLHGKSFVPLLIGFGCNVPGIMATRTLESRQDRLITILINPLMSCTARLPVYVLFTGAFFTANQGWVIFSLYLLGIVLAIIMGKIFKTFLFKGETAPFVMELPPYRVPTLKGTMIHMWERGSSFVRKAGTVIVGVVVLIWVLSNLPLGVAYASQESLIGRLGTILAPVFKPAGFGTWEAAVALVFGILAKEVVVGTLGVLYGVQEDGLTATIAHSWTPLSAYAFMVMTLIYIPCVATIAAIRRETNSWGWTAFAIGYSLVLGWVMAVLVFQVGRLLGLG</sequence>
<feature type="domain" description="FeoB-type G" evidence="18">
    <location>
        <begin position="12"/>
        <end position="174"/>
    </location>
</feature>
<dbReference type="GO" id="GO:0005886">
    <property type="term" value="C:plasma membrane"/>
    <property type="evidence" value="ECO:0007669"/>
    <property type="project" value="UniProtKB-SubCell"/>
</dbReference>
<dbReference type="InterPro" id="IPR011640">
    <property type="entry name" value="Fe2_transport_prot_B_C"/>
</dbReference>
<dbReference type="PATRIC" id="fig|1122241.3.peg.3022"/>
<feature type="binding site" evidence="15">
    <location>
        <begin position="65"/>
        <end position="68"/>
    </location>
    <ligand>
        <name>GTP</name>
        <dbReference type="ChEBI" id="CHEBI:37565"/>
        <label>1</label>
    </ligand>
</feature>
<evidence type="ECO:0000256" key="3">
    <source>
        <dbReference type="ARBA" id="ARBA00022448"/>
    </source>
</evidence>
<keyword evidence="10 17" id="KW-0408">Iron</keyword>
<name>A0A151AT90_9FIRM</name>
<evidence type="ECO:0000256" key="17">
    <source>
        <dbReference type="RuleBase" id="RU362098"/>
    </source>
</evidence>
<feature type="binding site" evidence="16">
    <location>
        <position position="34"/>
    </location>
    <ligand>
        <name>Mg(2+)</name>
        <dbReference type="ChEBI" id="CHEBI:18420"/>
        <label>2</label>
    </ligand>
</feature>
<evidence type="ECO:0000313" key="20">
    <source>
        <dbReference type="Proteomes" id="UP000075670"/>
    </source>
</evidence>
<evidence type="ECO:0000256" key="11">
    <source>
        <dbReference type="ARBA" id="ARBA00023065"/>
    </source>
</evidence>
<keyword evidence="11" id="KW-0406">Ion transport</keyword>
<dbReference type="AlphaFoldDB" id="A0A151AT90"/>
<keyword evidence="4" id="KW-1003">Cell membrane</keyword>